<comment type="caution">
    <text evidence="4">The sequence shown here is derived from an EMBL/GenBank/DDBJ whole genome shotgun (WGS) entry which is preliminary data.</text>
</comment>
<dbReference type="Gene3D" id="3.30.2140.10">
    <property type="entry name" value="Arylamine N-acetyltransferase"/>
    <property type="match status" value="1"/>
</dbReference>
<organism evidence="4 5">
    <name type="scientific">Streptomyces coryli</name>
    <dbReference type="NCBI Taxonomy" id="1128680"/>
    <lineage>
        <taxon>Bacteria</taxon>
        <taxon>Bacillati</taxon>
        <taxon>Actinomycetota</taxon>
        <taxon>Actinomycetes</taxon>
        <taxon>Kitasatosporales</taxon>
        <taxon>Streptomycetaceae</taxon>
        <taxon>Streptomyces</taxon>
    </lineage>
</organism>
<dbReference type="Pfam" id="PF00797">
    <property type="entry name" value="Acetyltransf_2"/>
    <property type="match status" value="1"/>
</dbReference>
<sequence length="251" mass="27675">TEALRDLQLRHLIAVPFENLSIHLGEPIVLTEQSLYDKIVERRRGGFCYELNGAFAALLTHLGYEVDLLAARVFGDGGRLGPPYDHMVLRVRTQDGDGPWLADVGFGRHAVHPLRADERGEQPDPEGVFRIQEAGEGHADDLDCHHDGSPVFRVEQRPRALEDYAATCWYQQTSPESHFTRSLTCSRLTADGGRITLSGDKLITTGPGPVTTGPGPDGERREERLPDAAAVLAAYRDHFGIVLDRVPPTPK</sequence>
<dbReference type="InterPro" id="IPR038765">
    <property type="entry name" value="Papain-like_cys_pep_sf"/>
</dbReference>
<dbReference type="PANTHER" id="PTHR11786:SF0">
    <property type="entry name" value="ARYLAMINE N-ACETYLTRANSFERASE 4-RELATED"/>
    <property type="match status" value="1"/>
</dbReference>
<keyword evidence="4" id="KW-0808">Transferase</keyword>
<accession>A0A6G4U611</accession>
<dbReference type="PANTHER" id="PTHR11786">
    <property type="entry name" value="N-HYDROXYARYLAMINE O-ACETYLTRANSFERASE"/>
    <property type="match status" value="1"/>
</dbReference>
<feature type="non-terminal residue" evidence="4">
    <location>
        <position position="1"/>
    </location>
</feature>
<dbReference type="GO" id="GO:0016407">
    <property type="term" value="F:acetyltransferase activity"/>
    <property type="evidence" value="ECO:0007669"/>
    <property type="project" value="InterPro"/>
</dbReference>
<evidence type="ECO:0000313" key="4">
    <source>
        <dbReference type="EMBL" id="NGN67675.1"/>
    </source>
</evidence>
<gene>
    <name evidence="4" type="ORF">G5C51_27710</name>
</gene>
<evidence type="ECO:0000256" key="1">
    <source>
        <dbReference type="ARBA" id="ARBA00006547"/>
    </source>
</evidence>
<reference evidence="4 5" key="1">
    <citation type="submission" date="2020-02" db="EMBL/GenBank/DDBJ databases">
        <title>Whole-genome analyses of novel actinobacteria.</title>
        <authorList>
            <person name="Sahin N."/>
        </authorList>
    </citation>
    <scope>NUCLEOTIDE SEQUENCE [LARGE SCALE GENOMIC DNA]</scope>
    <source>
        <strain evidence="4 5">A7024</strain>
    </source>
</reference>
<feature type="compositionally biased region" description="Low complexity" evidence="3">
    <location>
        <begin position="204"/>
        <end position="214"/>
    </location>
</feature>
<evidence type="ECO:0000256" key="2">
    <source>
        <dbReference type="RuleBase" id="RU003452"/>
    </source>
</evidence>
<name>A0A6G4U611_9ACTN</name>
<comment type="similarity">
    <text evidence="1 2">Belongs to the arylamine N-acetyltransferase family.</text>
</comment>
<feature type="region of interest" description="Disordered" evidence="3">
    <location>
        <begin position="202"/>
        <end position="222"/>
    </location>
</feature>
<dbReference type="EMBL" id="JAAKZV010000156">
    <property type="protein sequence ID" value="NGN67675.1"/>
    <property type="molecule type" value="Genomic_DNA"/>
</dbReference>
<evidence type="ECO:0000256" key="3">
    <source>
        <dbReference type="SAM" id="MobiDB-lite"/>
    </source>
</evidence>
<protein>
    <submittedName>
        <fullName evidence="4">Arylamine N-acetyltransferase</fullName>
    </submittedName>
</protein>
<dbReference type="AlphaFoldDB" id="A0A6G4U611"/>
<dbReference type="PRINTS" id="PR01543">
    <property type="entry name" value="ANATRNSFRASE"/>
</dbReference>
<dbReference type="SUPFAM" id="SSF54001">
    <property type="entry name" value="Cysteine proteinases"/>
    <property type="match status" value="1"/>
</dbReference>
<evidence type="ECO:0000313" key="5">
    <source>
        <dbReference type="Proteomes" id="UP000481583"/>
    </source>
</evidence>
<dbReference type="Proteomes" id="UP000481583">
    <property type="component" value="Unassembled WGS sequence"/>
</dbReference>
<keyword evidence="5" id="KW-1185">Reference proteome</keyword>
<dbReference type="Gene3D" id="2.40.128.150">
    <property type="entry name" value="Cysteine proteinases"/>
    <property type="match status" value="1"/>
</dbReference>
<dbReference type="InterPro" id="IPR001447">
    <property type="entry name" value="Arylamine_N-AcTrfase"/>
</dbReference>
<dbReference type="RefSeq" id="WP_165240966.1">
    <property type="nucleotide sequence ID" value="NZ_JAAKZV010000156.1"/>
</dbReference>
<proteinExistence type="inferred from homology"/>